<evidence type="ECO:0008006" key="7">
    <source>
        <dbReference type="Google" id="ProtNLM"/>
    </source>
</evidence>
<dbReference type="SMART" id="SM00365">
    <property type="entry name" value="LRR_SD22"/>
    <property type="match status" value="7"/>
</dbReference>
<dbReference type="Pfam" id="PF00560">
    <property type="entry name" value="LRR_1"/>
    <property type="match status" value="1"/>
</dbReference>
<sequence length="514" mass="58489">MTPTELELIIDRATQDRSTHLDFYQKSITSLPDSIGNLTDLVSLRLVDNRLTSLPDSIGNLIKLRELRLYKNQLRSIPDSIANLQNLTWLSLSLNRLTVFPESITELTNLTGLLLNGNQMVVLPQSITKLTNLTYLDLTGNPLMDLSLLNSLPNLRTVKFWGVNLPRKYWIEIKLLHSALRIVDRDILNIETKHDRLNYLVGKSMIKLPKDLQKCLPAKDKKVTSKSHFHLSKNNLTSIPSDIGNLTQLTCIELSSNKLTSLPSSIGNLSNLSHLDLQGNQLSFLPSSIDNLTNLTHLYLGSNLLGSLPDAIGEMSKLTHLHLNSNSLTSLPENIGNLTKLVNLNLSGNQLTSLPSSMRFMIELTSLDLSENPLTDLSILQHLPKLQSIHFLRLYLPRRYWTKLSEWKAEWLQDETNAELRRRLIQQIGYERICQELDAIQLDFWREYTLLKIDGIERWHGHIDIYEPMVLLKMTCPSTGHIHVLRVPPEMTSAEAAITWINHGIHPDRFIVQT</sequence>
<reference evidence="5 6" key="1">
    <citation type="submission" date="2018-03" db="EMBL/GenBank/DDBJ databases">
        <title>The ancient ancestry and fast evolution of plastids.</title>
        <authorList>
            <person name="Moore K.R."/>
            <person name="Magnabosco C."/>
            <person name="Momper L."/>
            <person name="Gold D.A."/>
            <person name="Bosak T."/>
            <person name="Fournier G.P."/>
        </authorList>
    </citation>
    <scope>NUCLEOTIDE SEQUENCE [LARGE SCALE GENOMIC DNA]</scope>
    <source>
        <strain evidence="5 6">CCALA 037</strain>
    </source>
</reference>
<dbReference type="Proteomes" id="UP000238937">
    <property type="component" value="Unassembled WGS sequence"/>
</dbReference>
<gene>
    <name evidence="5" type="ORF">C7B77_21475</name>
</gene>
<feature type="domain" description="Disease resistance R13L4/SHOC-2-like LRR" evidence="4">
    <location>
        <begin position="57"/>
        <end position="160"/>
    </location>
</feature>
<dbReference type="PANTHER" id="PTHR48051:SF54">
    <property type="entry name" value="LEUCINE-RICH REPEAT-CONTAINING PROTEIN"/>
    <property type="match status" value="1"/>
</dbReference>
<feature type="domain" description="DUF6745" evidence="3">
    <location>
        <begin position="394"/>
        <end position="508"/>
    </location>
</feature>
<feature type="domain" description="Disease resistance R13L4/SHOC-2-like LRR" evidence="4">
    <location>
        <begin position="241"/>
        <end position="322"/>
    </location>
</feature>
<dbReference type="OrthoDB" id="8532199at2"/>
<dbReference type="SMART" id="SM00369">
    <property type="entry name" value="LRR_TYP"/>
    <property type="match status" value="12"/>
</dbReference>
<keyword evidence="1" id="KW-0433">Leucine-rich repeat</keyword>
<comment type="caution">
    <text evidence="5">The sequence shown here is derived from an EMBL/GenBank/DDBJ whole genome shotgun (WGS) entry which is preliminary data.</text>
</comment>
<dbReference type="GO" id="GO:0005737">
    <property type="term" value="C:cytoplasm"/>
    <property type="evidence" value="ECO:0007669"/>
    <property type="project" value="TreeGrafter"/>
</dbReference>
<dbReference type="FunFam" id="3.80.10.10:FF:000041">
    <property type="entry name" value="LRR receptor-like serine/threonine-protein kinase ERECTA"/>
    <property type="match status" value="1"/>
</dbReference>
<name>A0A2T1G2S1_9CYAN</name>
<evidence type="ECO:0000259" key="4">
    <source>
        <dbReference type="Pfam" id="PF23598"/>
    </source>
</evidence>
<keyword evidence="2" id="KW-0677">Repeat</keyword>
<dbReference type="SMART" id="SM00364">
    <property type="entry name" value="LRR_BAC"/>
    <property type="match status" value="10"/>
</dbReference>
<dbReference type="InterPro" id="IPR050216">
    <property type="entry name" value="LRR_domain-containing"/>
</dbReference>
<evidence type="ECO:0000259" key="3">
    <source>
        <dbReference type="Pfam" id="PF20530"/>
    </source>
</evidence>
<proteinExistence type="predicted"/>
<dbReference type="PROSITE" id="PS51450">
    <property type="entry name" value="LRR"/>
    <property type="match status" value="6"/>
</dbReference>
<dbReference type="PANTHER" id="PTHR48051">
    <property type="match status" value="1"/>
</dbReference>
<keyword evidence="6" id="KW-1185">Reference proteome</keyword>
<dbReference type="Pfam" id="PF20530">
    <property type="entry name" value="DUF6745"/>
    <property type="match status" value="1"/>
</dbReference>
<dbReference type="InterPro" id="IPR046633">
    <property type="entry name" value="DUF6745"/>
</dbReference>
<dbReference type="InterPro" id="IPR003591">
    <property type="entry name" value="Leu-rich_rpt_typical-subtyp"/>
</dbReference>
<evidence type="ECO:0000313" key="6">
    <source>
        <dbReference type="Proteomes" id="UP000238937"/>
    </source>
</evidence>
<dbReference type="AlphaFoldDB" id="A0A2T1G2S1"/>
<dbReference type="InterPro" id="IPR055414">
    <property type="entry name" value="LRR_R13L4/SHOC2-like"/>
</dbReference>
<evidence type="ECO:0000313" key="5">
    <source>
        <dbReference type="EMBL" id="PSB51547.1"/>
    </source>
</evidence>
<protein>
    <recommendedName>
        <fullName evidence="7">Leucine-rich repeat domain-containing protein</fullName>
    </recommendedName>
</protein>
<dbReference type="Gene3D" id="3.80.10.10">
    <property type="entry name" value="Ribonuclease Inhibitor"/>
    <property type="match status" value="3"/>
</dbReference>
<dbReference type="Pfam" id="PF23598">
    <property type="entry name" value="LRR_14"/>
    <property type="match status" value="2"/>
</dbReference>
<organism evidence="5 6">
    <name type="scientific">Chamaesiphon polymorphus CCALA 037</name>
    <dbReference type="NCBI Taxonomy" id="2107692"/>
    <lineage>
        <taxon>Bacteria</taxon>
        <taxon>Bacillati</taxon>
        <taxon>Cyanobacteriota</taxon>
        <taxon>Cyanophyceae</taxon>
        <taxon>Gomontiellales</taxon>
        <taxon>Chamaesiphonaceae</taxon>
        <taxon>Chamaesiphon</taxon>
    </lineage>
</organism>
<accession>A0A2T1G2S1</accession>
<evidence type="ECO:0000256" key="1">
    <source>
        <dbReference type="ARBA" id="ARBA00022614"/>
    </source>
</evidence>
<dbReference type="EMBL" id="PVWO01000355">
    <property type="protein sequence ID" value="PSB51547.1"/>
    <property type="molecule type" value="Genomic_DNA"/>
</dbReference>
<dbReference type="InterPro" id="IPR001611">
    <property type="entry name" value="Leu-rich_rpt"/>
</dbReference>
<dbReference type="RefSeq" id="WP_106309652.1">
    <property type="nucleotide sequence ID" value="NZ_PVWO01000355.1"/>
</dbReference>
<dbReference type="InterPro" id="IPR032675">
    <property type="entry name" value="LRR_dom_sf"/>
</dbReference>
<dbReference type="SUPFAM" id="SSF52058">
    <property type="entry name" value="L domain-like"/>
    <property type="match status" value="2"/>
</dbReference>
<evidence type="ECO:0000256" key="2">
    <source>
        <dbReference type="ARBA" id="ARBA00022737"/>
    </source>
</evidence>